<evidence type="ECO:0000313" key="6">
    <source>
        <dbReference type="Proteomes" id="UP000018211"/>
    </source>
</evidence>
<keyword evidence="2 3" id="KW-0732">Signal</keyword>
<evidence type="ECO:0000256" key="1">
    <source>
        <dbReference type="ARBA" id="ARBA00004196"/>
    </source>
</evidence>
<accession>A0AAV2VUZ1</accession>
<dbReference type="RefSeq" id="WP_022612975.1">
    <property type="nucleotide sequence ID" value="NZ_LK391965.1"/>
</dbReference>
<feature type="chain" id="PRO_5043438829" evidence="3">
    <location>
        <begin position="21"/>
        <end position="355"/>
    </location>
</feature>
<evidence type="ECO:0000256" key="2">
    <source>
        <dbReference type="ARBA" id="ARBA00022729"/>
    </source>
</evidence>
<dbReference type="EMBL" id="CAOF01000149">
    <property type="protein sequence ID" value="CCO48506.1"/>
    <property type="molecule type" value="Genomic_DNA"/>
</dbReference>
<protein>
    <submittedName>
        <fullName evidence="5">Peptidase_M75</fullName>
    </submittedName>
</protein>
<dbReference type="Pfam" id="PF09375">
    <property type="entry name" value="Peptidase_M75"/>
    <property type="match status" value="1"/>
</dbReference>
<name>A0AAV2VUZ1_9VIBR</name>
<comment type="subcellular location">
    <subcellularLocation>
        <location evidence="1">Cell envelope</location>
    </subcellularLocation>
</comment>
<evidence type="ECO:0000256" key="3">
    <source>
        <dbReference type="SAM" id="SignalP"/>
    </source>
</evidence>
<dbReference type="Gene3D" id="1.20.1420.20">
    <property type="entry name" value="M75 peptidase, HXXE motif"/>
    <property type="match status" value="1"/>
</dbReference>
<comment type="caution">
    <text evidence="5">The sequence shown here is derived from an EMBL/GenBank/DDBJ whole genome shotgun (WGS) entry which is preliminary data.</text>
</comment>
<dbReference type="Proteomes" id="UP000018211">
    <property type="component" value="Unassembled WGS sequence"/>
</dbReference>
<dbReference type="InterPro" id="IPR034984">
    <property type="entry name" value="Imelysin-like_IPPA"/>
</dbReference>
<dbReference type="InterPro" id="IPR038352">
    <property type="entry name" value="Imelysin_sf"/>
</dbReference>
<sequence length="355" mass="40244">MKKTLSLCLLALVGCQSNDAQMPQEIAVQSGGELPEYKQYANLHISEAVYDVEKEAAFLLLAEAQQQALIWQQYCGSEDLTEDSLKSAWHSTMLRWMALQGQERGPENALKESWNMQFWPDKKNTTGRKMSTLVKADKAWSAKELSQMSVTVQGLGAMEWLLYDKASPIHKDKIKACDSGLAISQNIADKSDNIADAWQANPWKTLDEKKWRTEYLSLLSNQLEYSMKKMSRPLAKVGKPRPYFAESWRSETSLSNLKANVEAMKALYIAHGYGLDKELRDRGRIQLADSIVEQFDLTLDTWPEESSMFAMLKSKEGYRNVLAQFNKLEHLKYLIHEEVAIELGVVVGFNATDGD</sequence>
<proteinExistence type="predicted"/>
<dbReference type="CDD" id="cd14659">
    <property type="entry name" value="Imelysin-like_IPPA"/>
    <property type="match status" value="1"/>
</dbReference>
<feature type="domain" description="Imelysin-like" evidence="4">
    <location>
        <begin position="71"/>
        <end position="334"/>
    </location>
</feature>
<reference evidence="5 6" key="1">
    <citation type="journal article" date="2013" name="ISME J.">
        <title>Comparative genomics of pathogenic lineages of Vibrio nigripulchritudo identifies virulence-associated traits.</title>
        <authorList>
            <person name="Goudenege D."/>
            <person name="Labreuche Y."/>
            <person name="Krin E."/>
            <person name="Ansquer D."/>
            <person name="Mangenot S."/>
            <person name="Calteau A."/>
            <person name="Medigue C."/>
            <person name="Mazel D."/>
            <person name="Polz M.F."/>
            <person name="Le Roux F."/>
        </authorList>
    </citation>
    <scope>NUCLEOTIDE SEQUENCE [LARGE SCALE GENOMIC DNA]</scope>
    <source>
        <strain evidence="5 6">SOn1</strain>
    </source>
</reference>
<gene>
    <name evidence="5" type="ORF">VIBNISOn1_560039</name>
</gene>
<evidence type="ECO:0000313" key="5">
    <source>
        <dbReference type="EMBL" id="CCO48506.1"/>
    </source>
</evidence>
<dbReference type="AlphaFoldDB" id="A0AAV2VUZ1"/>
<dbReference type="InterPro" id="IPR018976">
    <property type="entry name" value="Imelysin-like"/>
</dbReference>
<evidence type="ECO:0000259" key="4">
    <source>
        <dbReference type="Pfam" id="PF09375"/>
    </source>
</evidence>
<dbReference type="GO" id="GO:0030313">
    <property type="term" value="C:cell envelope"/>
    <property type="evidence" value="ECO:0007669"/>
    <property type="project" value="UniProtKB-SubCell"/>
</dbReference>
<organism evidence="5 6">
    <name type="scientific">Vibrio nigripulchritudo SOn1</name>
    <dbReference type="NCBI Taxonomy" id="1238450"/>
    <lineage>
        <taxon>Bacteria</taxon>
        <taxon>Pseudomonadati</taxon>
        <taxon>Pseudomonadota</taxon>
        <taxon>Gammaproteobacteria</taxon>
        <taxon>Vibrionales</taxon>
        <taxon>Vibrionaceae</taxon>
        <taxon>Vibrio</taxon>
    </lineage>
</organism>
<feature type="signal peptide" evidence="3">
    <location>
        <begin position="1"/>
        <end position="20"/>
    </location>
</feature>
<dbReference type="PROSITE" id="PS51257">
    <property type="entry name" value="PROKAR_LIPOPROTEIN"/>
    <property type="match status" value="1"/>
</dbReference>